<dbReference type="AlphaFoldDB" id="A0AAD9QVA4"/>
<dbReference type="InterPro" id="IPR042838">
    <property type="entry name" value="KIAA1958"/>
</dbReference>
<dbReference type="PANTHER" id="PTHR46963:SF2">
    <property type="match status" value="1"/>
</dbReference>
<dbReference type="EMBL" id="JARQWQ010000013">
    <property type="protein sequence ID" value="KAK2568017.1"/>
    <property type="molecule type" value="Genomic_DNA"/>
</dbReference>
<sequence>MDNSTKRFFEVVIDDLDEVLSQAVDKYEREEAFSNDGLDLILSLDMFEEVKNSVEDNIDINDMLEFGGPNLVMARRFATKTVKCEEDKDRFQKGVEKDLITLSEESIPMNTTQKAMWAYRFTDSTDHDENELLCQFIAEVRKDGGERYPAKTLHELVSSLHKYFEMKGRKVIFFSDEIFEKLRKSLDIEIKILAQKKLGLKPRQALVVSEEIENFLWDKSFLGNSNPEVLLRIGLNFGMRAGDEHRKLSSDIFSFHTDSDGREYLLYSEGVSKTMD</sequence>
<gene>
    <name evidence="2" type="ORF">P5673_007926</name>
</gene>
<dbReference type="Proteomes" id="UP001249851">
    <property type="component" value="Unassembled WGS sequence"/>
</dbReference>
<dbReference type="InterPro" id="IPR057926">
    <property type="entry name" value="QRICH1_dom"/>
</dbReference>
<name>A0AAD9QVA4_ACRCE</name>
<feature type="domain" description="QRICH1-like" evidence="1">
    <location>
        <begin position="124"/>
        <end position="189"/>
    </location>
</feature>
<keyword evidence="3" id="KW-1185">Reference proteome</keyword>
<dbReference type="Pfam" id="PF25561">
    <property type="entry name" value="QRICH1"/>
    <property type="match status" value="1"/>
</dbReference>
<dbReference type="PANTHER" id="PTHR46963">
    <property type="entry name" value="SIMILAR TO RIKEN CDNA E130308A19"/>
    <property type="match status" value="1"/>
</dbReference>
<organism evidence="2 3">
    <name type="scientific">Acropora cervicornis</name>
    <name type="common">Staghorn coral</name>
    <dbReference type="NCBI Taxonomy" id="6130"/>
    <lineage>
        <taxon>Eukaryota</taxon>
        <taxon>Metazoa</taxon>
        <taxon>Cnidaria</taxon>
        <taxon>Anthozoa</taxon>
        <taxon>Hexacorallia</taxon>
        <taxon>Scleractinia</taxon>
        <taxon>Astrocoeniina</taxon>
        <taxon>Acroporidae</taxon>
        <taxon>Acropora</taxon>
    </lineage>
</organism>
<reference evidence="2" key="2">
    <citation type="journal article" date="2023" name="Science">
        <title>Genomic signatures of disease resistance in endangered staghorn corals.</title>
        <authorList>
            <person name="Vollmer S.V."/>
            <person name="Selwyn J.D."/>
            <person name="Despard B.A."/>
            <person name="Roesel C.L."/>
        </authorList>
    </citation>
    <scope>NUCLEOTIDE SEQUENCE</scope>
    <source>
        <strain evidence="2">K2</strain>
    </source>
</reference>
<evidence type="ECO:0000313" key="2">
    <source>
        <dbReference type="EMBL" id="KAK2568017.1"/>
    </source>
</evidence>
<accession>A0AAD9QVA4</accession>
<evidence type="ECO:0000313" key="3">
    <source>
        <dbReference type="Proteomes" id="UP001249851"/>
    </source>
</evidence>
<proteinExistence type="predicted"/>
<reference evidence="2" key="1">
    <citation type="journal article" date="2023" name="G3 (Bethesda)">
        <title>Whole genome assembly and annotation of the endangered Caribbean coral Acropora cervicornis.</title>
        <authorList>
            <person name="Selwyn J.D."/>
            <person name="Vollmer S.V."/>
        </authorList>
    </citation>
    <scope>NUCLEOTIDE SEQUENCE</scope>
    <source>
        <strain evidence="2">K2</strain>
    </source>
</reference>
<protein>
    <recommendedName>
        <fullName evidence="1">QRICH1-like domain-containing protein</fullName>
    </recommendedName>
</protein>
<evidence type="ECO:0000259" key="1">
    <source>
        <dbReference type="Pfam" id="PF25561"/>
    </source>
</evidence>
<comment type="caution">
    <text evidence="2">The sequence shown here is derived from an EMBL/GenBank/DDBJ whole genome shotgun (WGS) entry which is preliminary data.</text>
</comment>